<keyword evidence="4" id="KW-0812">Transmembrane</keyword>
<keyword evidence="4" id="KW-0472">Membrane</keyword>
<dbReference type="InterPro" id="IPR050482">
    <property type="entry name" value="Sensor_HK_TwoCompSys"/>
</dbReference>
<dbReference type="SUPFAM" id="SSF55874">
    <property type="entry name" value="ATPase domain of HSP90 chaperone/DNA topoisomerase II/histidine kinase"/>
    <property type="match status" value="1"/>
</dbReference>
<feature type="transmembrane region" description="Helical" evidence="4">
    <location>
        <begin position="148"/>
        <end position="165"/>
    </location>
</feature>
<feature type="transmembrane region" description="Helical" evidence="4">
    <location>
        <begin position="93"/>
        <end position="111"/>
    </location>
</feature>
<comment type="caution">
    <text evidence="6">The sequence shown here is derived from an EMBL/GenBank/DDBJ whole genome shotgun (WGS) entry which is preliminary data.</text>
</comment>
<keyword evidence="7" id="KW-1185">Reference proteome</keyword>
<keyword evidence="4" id="KW-1133">Transmembrane helix</keyword>
<reference evidence="6" key="1">
    <citation type="submission" date="2020-09" db="EMBL/GenBank/DDBJ databases">
        <title>Hoyosella lacisalsi sp. nov., a halotolerant actinobacterium isolated from soil of Lake Gudzhirganskoe.</title>
        <authorList>
            <person name="Yang Q."/>
            <person name="Guo P.Y."/>
            <person name="Liu S.W."/>
            <person name="Li F.N."/>
            <person name="Sun C.H."/>
        </authorList>
    </citation>
    <scope>NUCLEOTIDE SEQUENCE</scope>
    <source>
        <strain evidence="6">G463</strain>
    </source>
</reference>
<dbReference type="AlphaFoldDB" id="A0A927JB47"/>
<keyword evidence="6" id="KW-0067">ATP-binding</keyword>
<evidence type="ECO:0000259" key="5">
    <source>
        <dbReference type="Pfam" id="PF02518"/>
    </source>
</evidence>
<keyword evidence="1" id="KW-0808">Transferase</keyword>
<feature type="transmembrane region" description="Helical" evidence="4">
    <location>
        <begin position="118"/>
        <end position="136"/>
    </location>
</feature>
<dbReference type="GO" id="GO:0005524">
    <property type="term" value="F:ATP binding"/>
    <property type="evidence" value="ECO:0007669"/>
    <property type="project" value="UniProtKB-KW"/>
</dbReference>
<dbReference type="GO" id="GO:0000160">
    <property type="term" value="P:phosphorelay signal transduction system"/>
    <property type="evidence" value="ECO:0007669"/>
    <property type="project" value="UniProtKB-KW"/>
</dbReference>
<evidence type="ECO:0000256" key="2">
    <source>
        <dbReference type="ARBA" id="ARBA00022777"/>
    </source>
</evidence>
<dbReference type="InterPro" id="IPR036890">
    <property type="entry name" value="HATPase_C_sf"/>
</dbReference>
<gene>
    <name evidence="6" type="ORF">HT102_01585</name>
</gene>
<dbReference type="RefSeq" id="WP_192037653.1">
    <property type="nucleotide sequence ID" value="NZ_JACYWE010000001.1"/>
</dbReference>
<organism evidence="6 7">
    <name type="scientific">Lolliginicoccus lacisalsi</name>
    <dbReference type="NCBI Taxonomy" id="2742202"/>
    <lineage>
        <taxon>Bacteria</taxon>
        <taxon>Bacillati</taxon>
        <taxon>Actinomycetota</taxon>
        <taxon>Actinomycetes</taxon>
        <taxon>Mycobacteriales</taxon>
        <taxon>Hoyosellaceae</taxon>
        <taxon>Lolliginicoccus</taxon>
    </lineage>
</organism>
<accession>A0A927JB47</accession>
<dbReference type="GO" id="GO:0016301">
    <property type="term" value="F:kinase activity"/>
    <property type="evidence" value="ECO:0007669"/>
    <property type="project" value="UniProtKB-KW"/>
</dbReference>
<keyword evidence="2" id="KW-0418">Kinase</keyword>
<proteinExistence type="predicted"/>
<feature type="domain" description="Histidine kinase/HSP90-like ATPase" evidence="5">
    <location>
        <begin position="286"/>
        <end position="373"/>
    </location>
</feature>
<keyword evidence="3" id="KW-0902">Two-component regulatory system</keyword>
<protein>
    <submittedName>
        <fullName evidence="6">ATP-binding protein</fullName>
    </submittedName>
</protein>
<evidence type="ECO:0000256" key="3">
    <source>
        <dbReference type="ARBA" id="ARBA00023012"/>
    </source>
</evidence>
<keyword evidence="6" id="KW-0547">Nucleotide-binding</keyword>
<dbReference type="EMBL" id="JACYWE010000001">
    <property type="protein sequence ID" value="MBD8505182.1"/>
    <property type="molecule type" value="Genomic_DNA"/>
</dbReference>
<evidence type="ECO:0000313" key="6">
    <source>
        <dbReference type="EMBL" id="MBD8505182.1"/>
    </source>
</evidence>
<evidence type="ECO:0000256" key="4">
    <source>
        <dbReference type="SAM" id="Phobius"/>
    </source>
</evidence>
<feature type="transmembrane region" description="Helical" evidence="4">
    <location>
        <begin position="35"/>
        <end position="57"/>
    </location>
</feature>
<feature type="transmembrane region" description="Helical" evidence="4">
    <location>
        <begin position="69"/>
        <end position="87"/>
    </location>
</feature>
<dbReference type="PANTHER" id="PTHR24421">
    <property type="entry name" value="NITRATE/NITRITE SENSOR PROTEIN NARX-RELATED"/>
    <property type="match status" value="1"/>
</dbReference>
<dbReference type="Pfam" id="PF02518">
    <property type="entry name" value="HATPase_c"/>
    <property type="match status" value="1"/>
</dbReference>
<dbReference type="Proteomes" id="UP000642993">
    <property type="component" value="Unassembled WGS sequence"/>
</dbReference>
<name>A0A927JB47_9ACTN</name>
<dbReference type="InterPro" id="IPR003594">
    <property type="entry name" value="HATPase_dom"/>
</dbReference>
<evidence type="ECO:0000256" key="1">
    <source>
        <dbReference type="ARBA" id="ARBA00022679"/>
    </source>
</evidence>
<evidence type="ECO:0000313" key="7">
    <source>
        <dbReference type="Proteomes" id="UP000642993"/>
    </source>
</evidence>
<dbReference type="Gene3D" id="3.30.565.10">
    <property type="entry name" value="Histidine kinase-like ATPase, C-terminal domain"/>
    <property type="match status" value="1"/>
</dbReference>
<sequence length="378" mass="38753">MIRLVAIMAGIAGVVFILAALPAVREQAAIASPAWSFAGAAALAAAAMLTVVAGALAPLRGVCRAGSTYVVLYALIVLSGFAAYPRGSLDWGGWPWTSAVCGAVASVAAAVSSRRVAWIHLGAMMGLVVAQMSWATGGLWARLLSEEISGSLALVVILVVAVVALRNGAALVDRETAVIWAESASVAAERASSEERARGDALVHDSVLSALLLAGQGHADEEAVKAAREGLRAIRGLQHRDEDGASTLAPRVAAAMIVPGHAERCGFTQDVIAVGELPVPAVAVRAVQAAVGEAVANSLRHAGPGHVSRCIRGHVAAGRIAISVIDDGAGFDPRKVSSRRIGIALSIKERMRHLPGGLAEVESMPGRGTTVRIGWQAS</sequence>